<dbReference type="AlphaFoldDB" id="A0A1Z4JRC6"/>
<feature type="transmembrane region" description="Helical" evidence="1">
    <location>
        <begin position="138"/>
        <end position="159"/>
    </location>
</feature>
<feature type="transmembrane region" description="Helical" evidence="1">
    <location>
        <begin position="83"/>
        <end position="106"/>
    </location>
</feature>
<sequence>MGIALSRSSALQKLNLWSQLQAPMPATSIIIGIMLLTLDLSMHKLISTPLYLLSTIPFLFPIAIANAYAYLDHCHQRARLDRTFNLSFATIFGLMIGIGIVALLTVQADSASAQFYVNAEKWMTANFKGQGGQDLTPVISLIFNFLRAILLIYLAVSIIRVVQARQQESDWQELAKTPIVILVVLIVGDFMAGLIIGNAAGA</sequence>
<accession>A0A1Z4JRC6</accession>
<proteinExistence type="predicted"/>
<gene>
    <name evidence="2" type="ORF">NIES2135_61880</name>
</gene>
<geneLocation type="plasmid" evidence="2">
    <name>plasmid1</name>
</geneLocation>
<keyword evidence="2" id="KW-0614">Plasmid</keyword>
<keyword evidence="1" id="KW-0812">Transmembrane</keyword>
<feature type="transmembrane region" description="Helical" evidence="1">
    <location>
        <begin position="179"/>
        <end position="200"/>
    </location>
</feature>
<evidence type="ECO:0000256" key="1">
    <source>
        <dbReference type="SAM" id="Phobius"/>
    </source>
</evidence>
<feature type="transmembrane region" description="Helical" evidence="1">
    <location>
        <begin position="50"/>
        <end position="71"/>
    </location>
</feature>
<protein>
    <submittedName>
        <fullName evidence="2">Uncharacterized protein</fullName>
    </submittedName>
</protein>
<name>A0A1Z4JRC6_LEPBY</name>
<keyword evidence="1" id="KW-1133">Transmembrane helix</keyword>
<evidence type="ECO:0000313" key="2">
    <source>
        <dbReference type="EMBL" id="BAY59311.1"/>
    </source>
</evidence>
<keyword evidence="3" id="KW-1185">Reference proteome</keyword>
<dbReference type="Proteomes" id="UP000217895">
    <property type="component" value="Plasmid Plasmid1 dna"/>
</dbReference>
<evidence type="ECO:0000313" key="3">
    <source>
        <dbReference type="Proteomes" id="UP000217895"/>
    </source>
</evidence>
<keyword evidence="1" id="KW-0472">Membrane</keyword>
<organism evidence="2 3">
    <name type="scientific">Leptolyngbya boryana NIES-2135</name>
    <dbReference type="NCBI Taxonomy" id="1973484"/>
    <lineage>
        <taxon>Bacteria</taxon>
        <taxon>Bacillati</taxon>
        <taxon>Cyanobacteriota</taxon>
        <taxon>Cyanophyceae</taxon>
        <taxon>Leptolyngbyales</taxon>
        <taxon>Leptolyngbyaceae</taxon>
        <taxon>Leptolyngbya group</taxon>
        <taxon>Leptolyngbya</taxon>
    </lineage>
</organism>
<reference evidence="2 3" key="1">
    <citation type="submission" date="2017-06" db="EMBL/GenBank/DDBJ databases">
        <title>Genome sequencing of cyanobaciteial culture collection at National Institute for Environmental Studies (NIES).</title>
        <authorList>
            <person name="Hirose Y."/>
            <person name="Shimura Y."/>
            <person name="Fujisawa T."/>
            <person name="Nakamura Y."/>
            <person name="Kawachi M."/>
        </authorList>
    </citation>
    <scope>NUCLEOTIDE SEQUENCE [LARGE SCALE GENOMIC DNA]</scope>
    <source>
        <strain evidence="2 3">NIES-2135</strain>
        <plasmid evidence="3">Plasmid Plasmid1 dna</plasmid>
    </source>
</reference>
<dbReference type="EMBL" id="AP018204">
    <property type="protein sequence ID" value="BAY59311.1"/>
    <property type="molecule type" value="Genomic_DNA"/>
</dbReference>
<feature type="transmembrane region" description="Helical" evidence="1">
    <location>
        <begin position="20"/>
        <end position="38"/>
    </location>
</feature>